<evidence type="ECO:0000313" key="2">
    <source>
        <dbReference type="EMBL" id="CAA9245993.1"/>
    </source>
</evidence>
<accession>A0A6J4I945</accession>
<feature type="region of interest" description="Disordered" evidence="1">
    <location>
        <begin position="1"/>
        <end position="72"/>
    </location>
</feature>
<gene>
    <name evidence="2" type="ORF">AVDCRST_MAG76-2030</name>
</gene>
<feature type="non-terminal residue" evidence="2">
    <location>
        <position position="72"/>
    </location>
</feature>
<evidence type="ECO:0000256" key="1">
    <source>
        <dbReference type="SAM" id="MobiDB-lite"/>
    </source>
</evidence>
<organism evidence="2">
    <name type="scientific">uncultured Acidimicrobiales bacterium</name>
    <dbReference type="NCBI Taxonomy" id="310071"/>
    <lineage>
        <taxon>Bacteria</taxon>
        <taxon>Bacillati</taxon>
        <taxon>Actinomycetota</taxon>
        <taxon>Acidimicrobiia</taxon>
        <taxon>Acidimicrobiales</taxon>
        <taxon>environmental samples</taxon>
    </lineage>
</organism>
<proteinExistence type="predicted"/>
<dbReference type="AlphaFoldDB" id="A0A6J4I945"/>
<feature type="compositionally biased region" description="Basic and acidic residues" evidence="1">
    <location>
        <begin position="49"/>
        <end position="60"/>
    </location>
</feature>
<dbReference type="EMBL" id="CADCSZ010000126">
    <property type="protein sequence ID" value="CAA9245993.1"/>
    <property type="molecule type" value="Genomic_DNA"/>
</dbReference>
<name>A0A6J4I945_9ACTN</name>
<feature type="non-terminal residue" evidence="2">
    <location>
        <position position="1"/>
    </location>
</feature>
<sequence length="72" mass="7577">DHHRRAGARRREQGPECGPASRGGPAPPPRAAGGAPRRQRPAPGLVLAGDRRRAWSEQADRSPQALPADSGV</sequence>
<reference evidence="2" key="1">
    <citation type="submission" date="2020-02" db="EMBL/GenBank/DDBJ databases">
        <authorList>
            <person name="Meier V. D."/>
        </authorList>
    </citation>
    <scope>NUCLEOTIDE SEQUENCE</scope>
    <source>
        <strain evidence="2">AVDCRST_MAG76</strain>
    </source>
</reference>
<protein>
    <submittedName>
        <fullName evidence="2">Uncharacterized protein</fullName>
    </submittedName>
</protein>
<feature type="compositionally biased region" description="Low complexity" evidence="1">
    <location>
        <begin position="31"/>
        <end position="44"/>
    </location>
</feature>